<sequence>MQSTQSPSVTQLVDKLGLEPHVEGGYFKQTFKANADPVIHTAKGPRVTLTSIYYLLTAQSPIGHFHRNTSDIMHYFHGGDPITYYLIYPDGRLETKTLGSDVLSGHEFQFVVEGGVWKASTIETNQANGYGLIGEAVAPGFEYEDMQLAVREELINTFPQHKDIIKHLTRED</sequence>
<evidence type="ECO:0000313" key="3">
    <source>
        <dbReference type="Proteomes" id="UP000006334"/>
    </source>
</evidence>
<dbReference type="InterPro" id="IPR009327">
    <property type="entry name" value="Cupin_DUF985"/>
</dbReference>
<dbReference type="AlphaFoldDB" id="K6YDL1"/>
<dbReference type="RefSeq" id="WP_008844549.1">
    <property type="nucleotide sequence ID" value="NZ_BAEN01000041.1"/>
</dbReference>
<reference evidence="2 3" key="1">
    <citation type="journal article" date="2017" name="Antonie Van Leeuwenhoek">
        <title>Rhizobium rhizosphaerae sp. nov., a novel species isolated from rice rhizosphere.</title>
        <authorList>
            <person name="Zhao J.J."/>
            <person name="Zhang J."/>
            <person name="Zhang R.J."/>
            <person name="Zhang C.W."/>
            <person name="Yin H.Q."/>
            <person name="Zhang X.X."/>
        </authorList>
    </citation>
    <scope>NUCLEOTIDE SEQUENCE [LARGE SCALE GENOMIC DNA]</scope>
    <source>
        <strain evidence="2 3">E3</strain>
    </source>
</reference>
<dbReference type="PANTHER" id="PTHR33387:SF3">
    <property type="entry name" value="DUF985 DOMAIN-CONTAINING PROTEIN"/>
    <property type="match status" value="1"/>
</dbReference>
<dbReference type="InterPro" id="IPR014710">
    <property type="entry name" value="RmlC-like_jellyroll"/>
</dbReference>
<comment type="caution">
    <text evidence="2">The sequence shown here is derived from an EMBL/GenBank/DDBJ whole genome shotgun (WGS) entry which is preliminary data.</text>
</comment>
<dbReference type="CDD" id="cd06121">
    <property type="entry name" value="cupin_YML079wp"/>
    <property type="match status" value="1"/>
</dbReference>
<protein>
    <submittedName>
        <fullName evidence="2">Cupin family protein</fullName>
    </submittedName>
</protein>
<evidence type="ECO:0000259" key="1">
    <source>
        <dbReference type="Pfam" id="PF06172"/>
    </source>
</evidence>
<dbReference type="Proteomes" id="UP000006334">
    <property type="component" value="Unassembled WGS sequence"/>
</dbReference>
<dbReference type="InterPro" id="IPR011051">
    <property type="entry name" value="RmlC_Cupin_sf"/>
</dbReference>
<dbReference type="SUPFAM" id="SSF51182">
    <property type="entry name" value="RmlC-like cupins"/>
    <property type="match status" value="1"/>
</dbReference>
<dbReference type="PANTHER" id="PTHR33387">
    <property type="entry name" value="RMLC-LIKE JELLY ROLL FOLD PROTEIN"/>
    <property type="match status" value="1"/>
</dbReference>
<gene>
    <name evidence="2" type="ORF">GLIP_2105</name>
</gene>
<name>K6YDL1_9ALTE</name>
<organism evidence="2 3">
    <name type="scientific">Aliiglaciecola lipolytica E3</name>
    <dbReference type="NCBI Taxonomy" id="1127673"/>
    <lineage>
        <taxon>Bacteria</taxon>
        <taxon>Pseudomonadati</taxon>
        <taxon>Pseudomonadota</taxon>
        <taxon>Gammaproteobacteria</taxon>
        <taxon>Alteromonadales</taxon>
        <taxon>Alteromonadaceae</taxon>
        <taxon>Aliiglaciecola</taxon>
    </lineage>
</organism>
<dbReference type="InterPro" id="IPR039935">
    <property type="entry name" value="YML079W-like"/>
</dbReference>
<dbReference type="EMBL" id="BAEN01000041">
    <property type="protein sequence ID" value="GAC14733.1"/>
    <property type="molecule type" value="Genomic_DNA"/>
</dbReference>
<feature type="domain" description="DUF985" evidence="1">
    <location>
        <begin position="11"/>
        <end position="149"/>
    </location>
</feature>
<dbReference type="Pfam" id="PF06172">
    <property type="entry name" value="Cupin_5"/>
    <property type="match status" value="1"/>
</dbReference>
<dbReference type="eggNOG" id="COG3542">
    <property type="taxonomic scope" value="Bacteria"/>
</dbReference>
<dbReference type="Gene3D" id="2.60.120.10">
    <property type="entry name" value="Jelly Rolls"/>
    <property type="match status" value="1"/>
</dbReference>
<keyword evidence="3" id="KW-1185">Reference proteome</keyword>
<accession>K6YDL1</accession>
<evidence type="ECO:0000313" key="2">
    <source>
        <dbReference type="EMBL" id="GAC14733.1"/>
    </source>
</evidence>
<proteinExistence type="predicted"/>